<gene>
    <name evidence="1" type="ORF">COV55_01960</name>
</gene>
<organism evidence="1 2">
    <name type="scientific">Candidatus Komeilibacteria bacterium CG11_big_fil_rev_8_21_14_0_20_36_20</name>
    <dbReference type="NCBI Taxonomy" id="1974477"/>
    <lineage>
        <taxon>Bacteria</taxon>
        <taxon>Candidatus Komeiliibacteriota</taxon>
    </lineage>
</organism>
<sequence>MFKKINNWFWLMLIAVVSVFSLALIQQNVLAGWQEPPAQPPETNLEGVVFNPLVGDLDLNDHIIGDLNYSSDFLINPDPTSDYGIIVGGAIDAGYFKGNGYFNGDLHVTGDLTVDGSGGGGSSYWLTDNGIDIYYNGGKVGINTDTPNEKLSVEGNIELKKGIDSVRYIVTDEDTTGTGKLVIQSGWGSANSGGALNLFADDHVKGGSVSVGLSNNPNAKFTVNQSGLANGADVFVVQYDGKVGIGTISPNKQLHVYKNSGDNAEIDIQSVGVAGDNNHWAIYHDRTSDDLRFWNNDPIGDKNILTITNDGRVGINKSNPDSFTSFQVYNIDDWGTAIKAENSDSTHGLAIQAIGGEIGVSGTAQASNGVGVSGLGQKGIKGESNESGGYGVWGVQNTGLLAGFFQGDVSINGGGLYVGNVGEGTSEVKIEVQADDDEAGIYAYAGANTNAYVYDGYGATVAGIYGKSGANTVNNGWNYGVYGKADNPDQGISVGIAGTAYNADNSYAGYFRGDVNIVEGGLYIGTSRDNPSNVRLEVEAQDNQSGIYAYAGDNGGLPDGYTTPAGVIGESGQPSSGFNFGIYGKAEVPLGGTSVAVGGTGANNANSYAGYFRGNVKIITIGANSPGNLSVQGSLTTQSSLTAQGNIVLNNSLGNSYLQLDYINAAPPANDCIISNNNRGKMIYNYSNKHLYICDGLNGWLSVEMTGGGGGP</sequence>
<accession>A0A2H0ND78</accession>
<dbReference type="EMBL" id="PCWQ01000008">
    <property type="protein sequence ID" value="PIR06848.1"/>
    <property type="molecule type" value="Genomic_DNA"/>
</dbReference>
<evidence type="ECO:0000313" key="1">
    <source>
        <dbReference type="EMBL" id="PIR06848.1"/>
    </source>
</evidence>
<proteinExistence type="predicted"/>
<reference evidence="1 2" key="1">
    <citation type="submission" date="2017-09" db="EMBL/GenBank/DDBJ databases">
        <title>Depth-based differentiation of microbial function through sediment-hosted aquifers and enrichment of novel symbionts in the deep terrestrial subsurface.</title>
        <authorList>
            <person name="Probst A.J."/>
            <person name="Ladd B."/>
            <person name="Jarett J.K."/>
            <person name="Geller-Mcgrath D.E."/>
            <person name="Sieber C.M."/>
            <person name="Emerson J.B."/>
            <person name="Anantharaman K."/>
            <person name="Thomas B.C."/>
            <person name="Malmstrom R."/>
            <person name="Stieglmeier M."/>
            <person name="Klingl A."/>
            <person name="Woyke T."/>
            <person name="Ryan C.M."/>
            <person name="Banfield J.F."/>
        </authorList>
    </citation>
    <scope>NUCLEOTIDE SEQUENCE [LARGE SCALE GENOMIC DNA]</scope>
    <source>
        <strain evidence="1">CG11_big_fil_rev_8_21_14_0_20_36_20</strain>
    </source>
</reference>
<comment type="caution">
    <text evidence="1">The sequence shown here is derived from an EMBL/GenBank/DDBJ whole genome shotgun (WGS) entry which is preliminary data.</text>
</comment>
<name>A0A2H0ND78_9BACT</name>
<evidence type="ECO:0000313" key="2">
    <source>
        <dbReference type="Proteomes" id="UP000230564"/>
    </source>
</evidence>
<dbReference type="Proteomes" id="UP000230564">
    <property type="component" value="Unassembled WGS sequence"/>
</dbReference>
<dbReference type="AlphaFoldDB" id="A0A2H0ND78"/>
<protein>
    <submittedName>
        <fullName evidence="1">Uncharacterized protein</fullName>
    </submittedName>
</protein>